<organism evidence="2 3">
    <name type="scientific">Atta cephalotes</name>
    <name type="common">Leafcutter ant</name>
    <dbReference type="NCBI Taxonomy" id="12957"/>
    <lineage>
        <taxon>Eukaryota</taxon>
        <taxon>Metazoa</taxon>
        <taxon>Ecdysozoa</taxon>
        <taxon>Arthropoda</taxon>
        <taxon>Hexapoda</taxon>
        <taxon>Insecta</taxon>
        <taxon>Pterygota</taxon>
        <taxon>Neoptera</taxon>
        <taxon>Endopterygota</taxon>
        <taxon>Hymenoptera</taxon>
        <taxon>Apocrita</taxon>
        <taxon>Aculeata</taxon>
        <taxon>Formicoidea</taxon>
        <taxon>Formicidae</taxon>
        <taxon>Myrmicinae</taxon>
        <taxon>Atta</taxon>
    </lineage>
</organism>
<reference evidence="2" key="2">
    <citation type="submission" date="2016-04" db="UniProtKB">
        <authorList>
            <consortium name="EnsemblMetazoa"/>
        </authorList>
    </citation>
    <scope>IDENTIFICATION</scope>
</reference>
<dbReference type="eggNOG" id="KOG4024">
    <property type="taxonomic scope" value="Eukaryota"/>
</dbReference>
<protein>
    <recommendedName>
        <fullName evidence="4">Complement component 1 Q subcomponent-binding protein, mitochondrial</fullName>
    </recommendedName>
</protein>
<dbReference type="PANTHER" id="PTHR10826">
    <property type="entry name" value="COMPLEMENT COMPONENT 1"/>
    <property type="match status" value="1"/>
</dbReference>
<dbReference type="FunCoup" id="A0A158NHW6">
    <property type="interactions" value="1436"/>
</dbReference>
<dbReference type="PANTHER" id="PTHR10826:SF1">
    <property type="entry name" value="COMPLEMENT COMPONENT 1 Q SUBCOMPONENT-BINDING PROTEIN, MITOCHONDRIAL"/>
    <property type="match status" value="1"/>
</dbReference>
<dbReference type="InterPro" id="IPR036561">
    <property type="entry name" value="MAM33_sf"/>
</dbReference>
<evidence type="ECO:0000256" key="1">
    <source>
        <dbReference type="ARBA" id="ARBA00005457"/>
    </source>
</evidence>
<evidence type="ECO:0008006" key="4">
    <source>
        <dbReference type="Google" id="ProtNLM"/>
    </source>
</evidence>
<dbReference type="AlphaFoldDB" id="A0A158NHW6"/>
<dbReference type="InterPro" id="IPR003428">
    <property type="entry name" value="MAM33"/>
</dbReference>
<evidence type="ECO:0000313" key="2">
    <source>
        <dbReference type="EnsemblMetazoa" id="XP_012057124.1"/>
    </source>
</evidence>
<gene>
    <name evidence="2" type="primary">105620229</name>
</gene>
<dbReference type="InParanoid" id="A0A158NHW6"/>
<name>A0A158NHW6_ATTCE</name>
<comment type="similarity">
    <text evidence="1">Belongs to the MAM33 family.</text>
</comment>
<dbReference type="SUPFAM" id="SSF54529">
    <property type="entry name" value="Mitochondrial glycoprotein MAM33-like"/>
    <property type="match status" value="1"/>
</dbReference>
<accession>A0A158NHW6</accession>
<dbReference type="Gene3D" id="3.10.280.10">
    <property type="entry name" value="Mitochondrial glycoprotein"/>
    <property type="match status" value="1"/>
</dbReference>
<dbReference type="FunFam" id="3.10.280.10:FF:000005">
    <property type="entry name" value="Glycoprotein gC1qBP, putative"/>
    <property type="match status" value="1"/>
</dbReference>
<evidence type="ECO:0000313" key="3">
    <source>
        <dbReference type="Proteomes" id="UP000005205"/>
    </source>
</evidence>
<reference evidence="3" key="1">
    <citation type="journal article" date="2011" name="PLoS Genet.">
        <title>The genome sequence of the leaf-cutter ant Atta cephalotes reveals insights into its obligate symbiotic lifestyle.</title>
        <authorList>
            <person name="Suen G."/>
            <person name="Teiling C."/>
            <person name="Li L."/>
            <person name="Holt C."/>
            <person name="Abouheif E."/>
            <person name="Bornberg-Bauer E."/>
            <person name="Bouffard P."/>
            <person name="Caldera E.J."/>
            <person name="Cash E."/>
            <person name="Cavanaugh A."/>
            <person name="Denas O."/>
            <person name="Elhaik E."/>
            <person name="Fave M.J."/>
            <person name="Gadau J."/>
            <person name="Gibson J.D."/>
            <person name="Graur D."/>
            <person name="Grubbs K.J."/>
            <person name="Hagen D.E."/>
            <person name="Harkins T.T."/>
            <person name="Helmkampf M."/>
            <person name="Hu H."/>
            <person name="Johnson B.R."/>
            <person name="Kim J."/>
            <person name="Marsh S.E."/>
            <person name="Moeller J.A."/>
            <person name="Munoz-Torres M.C."/>
            <person name="Murphy M.C."/>
            <person name="Naughton M.C."/>
            <person name="Nigam S."/>
            <person name="Overson R."/>
            <person name="Rajakumar R."/>
            <person name="Reese J.T."/>
            <person name="Scott J.J."/>
            <person name="Smith C.R."/>
            <person name="Tao S."/>
            <person name="Tsutsui N.D."/>
            <person name="Viljakainen L."/>
            <person name="Wissler L."/>
            <person name="Yandell M.D."/>
            <person name="Zimmer F."/>
            <person name="Taylor J."/>
            <person name="Slater S.C."/>
            <person name="Clifton S.W."/>
            <person name="Warren W.C."/>
            <person name="Elsik C.G."/>
            <person name="Smith C.D."/>
            <person name="Weinstock G.M."/>
            <person name="Gerardo N.M."/>
            <person name="Currie C.R."/>
        </authorList>
    </citation>
    <scope>NUCLEOTIDE SEQUENCE [LARGE SCALE GENOMIC DNA]</scope>
</reference>
<dbReference type="OrthoDB" id="278212at2759"/>
<dbReference type="EMBL" id="ADTU01016089">
    <property type="status" value="NOT_ANNOTATED_CDS"/>
    <property type="molecule type" value="Genomic_DNA"/>
</dbReference>
<dbReference type="GO" id="GO:0005759">
    <property type="term" value="C:mitochondrial matrix"/>
    <property type="evidence" value="ECO:0007669"/>
    <property type="project" value="InterPro"/>
</dbReference>
<sequence>MNGIVRSAFRATALRGVLSSSCGSNNSGQPIRALWNMCSHRQIAEITPLISMPELHDLRAQRCYSTKAEKELVEFLAEEIVAEKKAQKLKMIPTTLDGFSVSLNGAEVNLEKKDGTDTIYISFNVNHTVDADSETEMNTNSNSVDIGEMKSKPNFTVDIVRGNQTLGFSCSFNNQVGASGSDDNYNDIFGIDEITLYEGNHNEKVYSVAGEIIDGYLYDLLMNYLEEKGISNEFAEKLIELSTSYEHTAYVSLLEGLSKFTSGK</sequence>
<dbReference type="KEGG" id="acep:105620229"/>
<dbReference type="Pfam" id="PF02330">
    <property type="entry name" value="MAM33"/>
    <property type="match status" value="1"/>
</dbReference>
<dbReference type="EnsemblMetazoa" id="XM_012201734.1">
    <property type="protein sequence ID" value="XP_012057124.1"/>
    <property type="gene ID" value="LOC105620229"/>
</dbReference>
<proteinExistence type="inferred from homology"/>
<dbReference type="Proteomes" id="UP000005205">
    <property type="component" value="Unassembled WGS sequence"/>
</dbReference>
<dbReference type="GO" id="GO:0042256">
    <property type="term" value="P:cytosolic ribosome assembly"/>
    <property type="evidence" value="ECO:0007669"/>
    <property type="project" value="TreeGrafter"/>
</dbReference>
<dbReference type="OMA" id="YEHTAYV"/>
<keyword evidence="3" id="KW-1185">Reference proteome</keyword>
<dbReference type="STRING" id="12957.A0A158NHW6"/>